<reference evidence="4 5" key="1">
    <citation type="submission" date="2018-06" db="EMBL/GenBank/DDBJ databases">
        <title>Sphaerisporangium craniellae sp. nov., isolated from a marine sponge in the South China Sea.</title>
        <authorList>
            <person name="Li L."/>
        </authorList>
    </citation>
    <scope>NUCLEOTIDE SEQUENCE [LARGE SCALE GENOMIC DNA]</scope>
    <source>
        <strain evidence="4 5">CCTCC AA 208026</strain>
    </source>
</reference>
<dbReference type="SUPFAM" id="SSF55961">
    <property type="entry name" value="Bet v1-like"/>
    <property type="match status" value="1"/>
</dbReference>
<accession>A0A367FIS4</accession>
<evidence type="ECO:0000259" key="3">
    <source>
        <dbReference type="Pfam" id="PF13180"/>
    </source>
</evidence>
<keyword evidence="5" id="KW-1185">Reference proteome</keyword>
<dbReference type="InterPro" id="IPR023393">
    <property type="entry name" value="START-like_dom_sf"/>
</dbReference>
<sequence>MESNSLERLLRHPREKVWQTIFDPGAAEHWLGTVASVMPEREGAALCWIYDPGARMPTTYSGRIQVLDRFRRLELVIGLVACDAEIRMTFELTDVPTESGDTHTRLKLQQDGFPADGNGRFERDGFLHHWDHFLELLGDYLDGTPKNYHTMHKTELGVIPVGAIRGEGMLVQDVAVGAPADLAGVRAGDVIRSCGDFVFGSLDDLDAWVESHRPGERVELLVGDRLVPVVLRAKQYTPS</sequence>
<evidence type="ECO:0000313" key="4">
    <source>
        <dbReference type="EMBL" id="RCG30266.1"/>
    </source>
</evidence>
<dbReference type="AlphaFoldDB" id="A0A367FIS4"/>
<feature type="domain" description="Activator of Hsp90 ATPase homologue 1/2-like C-terminal" evidence="2">
    <location>
        <begin position="12"/>
        <end position="138"/>
    </location>
</feature>
<dbReference type="InterPro" id="IPR013538">
    <property type="entry name" value="ASHA1/2-like_C"/>
</dbReference>
<comment type="caution">
    <text evidence="4">The sequence shown here is derived from an EMBL/GenBank/DDBJ whole genome shotgun (WGS) entry which is preliminary data.</text>
</comment>
<dbReference type="InterPro" id="IPR036034">
    <property type="entry name" value="PDZ_sf"/>
</dbReference>
<dbReference type="Pfam" id="PF13180">
    <property type="entry name" value="PDZ_2"/>
    <property type="match status" value="1"/>
</dbReference>
<feature type="domain" description="PDZ" evidence="3">
    <location>
        <begin position="168"/>
        <end position="221"/>
    </location>
</feature>
<dbReference type="CDD" id="cd07814">
    <property type="entry name" value="SRPBCC_CalC_Aha1-like"/>
    <property type="match status" value="1"/>
</dbReference>
<name>A0A367FIS4_9ACTN</name>
<dbReference type="Gene3D" id="3.30.530.20">
    <property type="match status" value="1"/>
</dbReference>
<proteinExistence type="inferred from homology"/>
<gene>
    <name evidence="4" type="ORF">DQ384_16115</name>
</gene>
<evidence type="ECO:0000259" key="2">
    <source>
        <dbReference type="Pfam" id="PF08327"/>
    </source>
</evidence>
<protein>
    <submittedName>
        <fullName evidence="4">PDZ domain-containing protein</fullName>
    </submittedName>
</protein>
<dbReference type="Pfam" id="PF08327">
    <property type="entry name" value="AHSA1"/>
    <property type="match status" value="1"/>
</dbReference>
<dbReference type="InterPro" id="IPR001478">
    <property type="entry name" value="PDZ"/>
</dbReference>
<organism evidence="4 5">
    <name type="scientific">Sphaerisporangium album</name>
    <dbReference type="NCBI Taxonomy" id="509200"/>
    <lineage>
        <taxon>Bacteria</taxon>
        <taxon>Bacillati</taxon>
        <taxon>Actinomycetota</taxon>
        <taxon>Actinomycetes</taxon>
        <taxon>Streptosporangiales</taxon>
        <taxon>Streptosporangiaceae</taxon>
        <taxon>Sphaerisporangium</taxon>
    </lineage>
</organism>
<dbReference type="OrthoDB" id="3521766at2"/>
<comment type="similarity">
    <text evidence="1">Belongs to the AHA1 family.</text>
</comment>
<dbReference type="RefSeq" id="WP_114029629.1">
    <property type="nucleotide sequence ID" value="NZ_QOIL01000008.1"/>
</dbReference>
<dbReference type="EMBL" id="QOIL01000008">
    <property type="protein sequence ID" value="RCG30266.1"/>
    <property type="molecule type" value="Genomic_DNA"/>
</dbReference>
<dbReference type="SUPFAM" id="SSF50156">
    <property type="entry name" value="PDZ domain-like"/>
    <property type="match status" value="1"/>
</dbReference>
<evidence type="ECO:0000256" key="1">
    <source>
        <dbReference type="ARBA" id="ARBA00006817"/>
    </source>
</evidence>
<evidence type="ECO:0000313" key="5">
    <source>
        <dbReference type="Proteomes" id="UP000253094"/>
    </source>
</evidence>
<dbReference type="Gene3D" id="2.30.42.10">
    <property type="match status" value="1"/>
</dbReference>
<dbReference type="Proteomes" id="UP000253094">
    <property type="component" value="Unassembled WGS sequence"/>
</dbReference>